<protein>
    <submittedName>
        <fullName evidence="1">Phage head-tail adaptor</fullName>
    </submittedName>
</protein>
<reference evidence="1 2" key="1">
    <citation type="submission" date="2018-06" db="EMBL/GenBank/DDBJ databases">
        <authorList>
            <consortium name="Pathogen Informatics"/>
            <person name="Doyle S."/>
        </authorList>
    </citation>
    <scope>NUCLEOTIDE SEQUENCE [LARGE SCALE GENOMIC DNA]</scope>
    <source>
        <strain evidence="1 2">NCTC7582</strain>
    </source>
</reference>
<accession>A0A2X0Z892</accession>
<organism evidence="1 2">
    <name type="scientific">Lysinibacillus capsici</name>
    <dbReference type="NCBI Taxonomy" id="2115968"/>
    <lineage>
        <taxon>Bacteria</taxon>
        <taxon>Bacillati</taxon>
        <taxon>Bacillota</taxon>
        <taxon>Bacilli</taxon>
        <taxon>Bacillales</taxon>
        <taxon>Bacillaceae</taxon>
        <taxon>Lysinibacillus</taxon>
    </lineage>
</organism>
<evidence type="ECO:0000313" key="1">
    <source>
        <dbReference type="EMBL" id="SPT98791.1"/>
    </source>
</evidence>
<dbReference type="AlphaFoldDB" id="A0A2X0Z892"/>
<dbReference type="EMBL" id="UAQE01000001">
    <property type="protein sequence ID" value="SPT98791.1"/>
    <property type="molecule type" value="Genomic_DNA"/>
</dbReference>
<dbReference type="Gene3D" id="2.40.10.270">
    <property type="entry name" value="Bacteriophage SPP1 head-tail adaptor protein"/>
    <property type="match status" value="1"/>
</dbReference>
<evidence type="ECO:0000313" key="2">
    <source>
        <dbReference type="Proteomes" id="UP000251431"/>
    </source>
</evidence>
<name>A0A2X0Z892_9BACI</name>
<gene>
    <name evidence="1" type="ORF">NCTC7582_01949</name>
</gene>
<dbReference type="RefSeq" id="WP_112117156.1">
    <property type="nucleotide sequence ID" value="NZ_JBFRXT010000002.1"/>
</dbReference>
<dbReference type="Pfam" id="PF05521">
    <property type="entry name" value="Phage_HCP"/>
    <property type="match status" value="1"/>
</dbReference>
<sequence length="112" mass="13101">MPKHQSNKLKKRISILGNVEVEDRLGETTNKFEPIKTIWAEIVPQTGSLQKQAADTVLTNVTHKIKVRYKAGNDITKEMQIQYKGHTFEIKYILNPYFENKWLEIFVQEVLQ</sequence>
<dbReference type="Proteomes" id="UP000251431">
    <property type="component" value="Unassembled WGS sequence"/>
</dbReference>
<dbReference type="InterPro" id="IPR038666">
    <property type="entry name" value="SSP1_head-tail_sf"/>
</dbReference>
<proteinExistence type="predicted"/>
<dbReference type="InterPro" id="IPR008767">
    <property type="entry name" value="Phage_SPP1_head-tail_adaptor"/>
</dbReference>
<dbReference type="NCBIfam" id="TIGR01563">
    <property type="entry name" value="gp16_SPP1"/>
    <property type="match status" value="1"/>
</dbReference>